<dbReference type="OrthoDB" id="9778595at2"/>
<dbReference type="RefSeq" id="WP_111394623.1">
    <property type="nucleotide sequence ID" value="NZ_JBJINY010000026.1"/>
</dbReference>
<keyword evidence="11" id="KW-1133">Transmembrane helix</keyword>
<keyword evidence="6" id="KW-0479">Metal-binding</keyword>
<keyword evidence="13" id="KW-1185">Reference proteome</keyword>
<proteinExistence type="predicted"/>
<evidence type="ECO:0000256" key="6">
    <source>
        <dbReference type="ARBA" id="ARBA00022723"/>
    </source>
</evidence>
<protein>
    <recommendedName>
        <fullName evidence="3">FAD:protein FMN transferase</fullName>
        <ecNumber evidence="2">2.7.1.180</ecNumber>
    </recommendedName>
    <alternativeName>
        <fullName evidence="9">Flavin transferase</fullName>
    </alternativeName>
</protein>
<keyword evidence="12" id="KW-0449">Lipoprotein</keyword>
<evidence type="ECO:0000256" key="5">
    <source>
        <dbReference type="ARBA" id="ARBA00022679"/>
    </source>
</evidence>
<gene>
    <name evidence="12" type="ORF">CLV31_11827</name>
</gene>
<dbReference type="Proteomes" id="UP000248917">
    <property type="component" value="Unassembled WGS sequence"/>
</dbReference>
<keyword evidence="7" id="KW-0274">FAD</keyword>
<evidence type="ECO:0000256" key="4">
    <source>
        <dbReference type="ARBA" id="ARBA00022630"/>
    </source>
</evidence>
<dbReference type="Pfam" id="PF02424">
    <property type="entry name" value="ApbE"/>
    <property type="match status" value="1"/>
</dbReference>
<keyword evidence="4" id="KW-0285">Flavoprotein</keyword>
<feature type="transmembrane region" description="Helical" evidence="11">
    <location>
        <begin position="9"/>
        <end position="25"/>
    </location>
</feature>
<dbReference type="PANTHER" id="PTHR30040:SF2">
    <property type="entry name" value="FAD:PROTEIN FMN TRANSFERASE"/>
    <property type="match status" value="1"/>
</dbReference>
<evidence type="ECO:0000256" key="11">
    <source>
        <dbReference type="SAM" id="Phobius"/>
    </source>
</evidence>
<keyword evidence="8" id="KW-0460">Magnesium</keyword>
<comment type="catalytic activity">
    <reaction evidence="10">
        <text>L-threonyl-[protein] + FAD = FMN-L-threonyl-[protein] + AMP + H(+)</text>
        <dbReference type="Rhea" id="RHEA:36847"/>
        <dbReference type="Rhea" id="RHEA-COMP:11060"/>
        <dbReference type="Rhea" id="RHEA-COMP:11061"/>
        <dbReference type="ChEBI" id="CHEBI:15378"/>
        <dbReference type="ChEBI" id="CHEBI:30013"/>
        <dbReference type="ChEBI" id="CHEBI:57692"/>
        <dbReference type="ChEBI" id="CHEBI:74257"/>
        <dbReference type="ChEBI" id="CHEBI:456215"/>
        <dbReference type="EC" id="2.7.1.180"/>
    </reaction>
</comment>
<reference evidence="12 13" key="1">
    <citation type="submission" date="2018-06" db="EMBL/GenBank/DDBJ databases">
        <title>Genomic Encyclopedia of Archaeal and Bacterial Type Strains, Phase II (KMG-II): from individual species to whole genera.</title>
        <authorList>
            <person name="Goeker M."/>
        </authorList>
    </citation>
    <scope>NUCLEOTIDE SEQUENCE [LARGE SCALE GENOMIC DNA]</scope>
    <source>
        <strain evidence="12 13">T4</strain>
    </source>
</reference>
<evidence type="ECO:0000256" key="10">
    <source>
        <dbReference type="ARBA" id="ARBA00048540"/>
    </source>
</evidence>
<comment type="cofactor">
    <cofactor evidence="1">
        <name>Mg(2+)</name>
        <dbReference type="ChEBI" id="CHEBI:18420"/>
    </cofactor>
</comment>
<dbReference type="GO" id="GO:0016740">
    <property type="term" value="F:transferase activity"/>
    <property type="evidence" value="ECO:0007669"/>
    <property type="project" value="UniProtKB-KW"/>
</dbReference>
<evidence type="ECO:0000256" key="1">
    <source>
        <dbReference type="ARBA" id="ARBA00001946"/>
    </source>
</evidence>
<dbReference type="Gene3D" id="3.10.520.10">
    <property type="entry name" value="ApbE-like domains"/>
    <property type="match status" value="1"/>
</dbReference>
<comment type="caution">
    <text evidence="12">The sequence shown here is derived from an EMBL/GenBank/DDBJ whole genome shotgun (WGS) entry which is preliminary data.</text>
</comment>
<evidence type="ECO:0000256" key="7">
    <source>
        <dbReference type="ARBA" id="ARBA00022827"/>
    </source>
</evidence>
<dbReference type="EMBL" id="QKTX01000018">
    <property type="protein sequence ID" value="PZV78051.1"/>
    <property type="molecule type" value="Genomic_DNA"/>
</dbReference>
<dbReference type="PANTHER" id="PTHR30040">
    <property type="entry name" value="THIAMINE BIOSYNTHESIS LIPOPROTEIN APBE"/>
    <property type="match status" value="1"/>
</dbReference>
<evidence type="ECO:0000313" key="12">
    <source>
        <dbReference type="EMBL" id="PZV78051.1"/>
    </source>
</evidence>
<dbReference type="InterPro" id="IPR003374">
    <property type="entry name" value="ApbE-like_sf"/>
</dbReference>
<evidence type="ECO:0000256" key="2">
    <source>
        <dbReference type="ARBA" id="ARBA00011955"/>
    </source>
</evidence>
<keyword evidence="11" id="KW-0472">Membrane</keyword>
<evidence type="ECO:0000256" key="8">
    <source>
        <dbReference type="ARBA" id="ARBA00022842"/>
    </source>
</evidence>
<evidence type="ECO:0000256" key="9">
    <source>
        <dbReference type="ARBA" id="ARBA00031306"/>
    </source>
</evidence>
<dbReference type="SUPFAM" id="SSF143631">
    <property type="entry name" value="ApbE-like"/>
    <property type="match status" value="1"/>
</dbReference>
<sequence length="352" mass="39537">MNSNARKNLIYSIVLLLMVLVVYFFRSQKSNIQTTETPAEQSGLVGFNGEILNEPYLVLYHPKIAGIETSVDSIFKVWNEKFSSDLPGSEIRDLNLKDTLLRPTKFQVDLLKSISKNHRETNFAWDPSSGPIDLQWNFSTSGARLRDSVNVAEILFLVGLQKIQFSDSLIRKTRSNIRLDLSDYGKALALDEVSSFLQKRGVQNYFLQLGRYTTSKGVNEKGEVWKAKLTYPSDSLGIKKEGFLALQNRSMAISGDFTSFYSQDSLRKTFKIDPRTGYPVGHGLLSAIVLADDSETAGVISESLMVRGWKEGIALDSANQEINLILVYNEKGSGLKMYVSPMLRKYLSFPVK</sequence>
<dbReference type="EC" id="2.7.1.180" evidence="2"/>
<evidence type="ECO:0000256" key="3">
    <source>
        <dbReference type="ARBA" id="ARBA00016337"/>
    </source>
</evidence>
<name>A0A326RP16_9BACT</name>
<dbReference type="GO" id="GO:0046872">
    <property type="term" value="F:metal ion binding"/>
    <property type="evidence" value="ECO:0007669"/>
    <property type="project" value="UniProtKB-KW"/>
</dbReference>
<accession>A0A326RP16</accession>
<dbReference type="InterPro" id="IPR024932">
    <property type="entry name" value="ApbE"/>
</dbReference>
<dbReference type="AlphaFoldDB" id="A0A326RP16"/>
<keyword evidence="11" id="KW-0812">Transmembrane</keyword>
<evidence type="ECO:0000313" key="13">
    <source>
        <dbReference type="Proteomes" id="UP000248917"/>
    </source>
</evidence>
<organism evidence="12 13">
    <name type="scientific">Algoriphagus aquaeductus</name>
    <dbReference type="NCBI Taxonomy" id="475299"/>
    <lineage>
        <taxon>Bacteria</taxon>
        <taxon>Pseudomonadati</taxon>
        <taxon>Bacteroidota</taxon>
        <taxon>Cytophagia</taxon>
        <taxon>Cytophagales</taxon>
        <taxon>Cyclobacteriaceae</taxon>
        <taxon>Algoriphagus</taxon>
    </lineage>
</organism>
<keyword evidence="5" id="KW-0808">Transferase</keyword>